<reference evidence="12 13" key="1">
    <citation type="submission" date="2020-08" db="EMBL/GenBank/DDBJ databases">
        <title>Novel species isolated from subtropical streams in China.</title>
        <authorList>
            <person name="Lu H."/>
        </authorList>
    </citation>
    <scope>NUCLEOTIDE SEQUENCE [LARGE SCALE GENOMIC DNA]</scope>
    <source>
        <strain evidence="12 13">CY18W</strain>
    </source>
</reference>
<dbReference type="Gene3D" id="3.90.1170.20">
    <property type="entry name" value="Quinolinate phosphoribosyl transferase, N-terminal domain"/>
    <property type="match status" value="1"/>
</dbReference>
<dbReference type="InterPro" id="IPR002638">
    <property type="entry name" value="Quinolinate_PRibosylTrfase_C"/>
</dbReference>
<name>A0ABR6ZNQ9_9BURK</name>
<dbReference type="PIRSF" id="PIRSF006250">
    <property type="entry name" value="NadC_ModD"/>
    <property type="match status" value="1"/>
</dbReference>
<evidence type="ECO:0000313" key="12">
    <source>
        <dbReference type="EMBL" id="MBC3917526.1"/>
    </source>
</evidence>
<evidence type="ECO:0000256" key="8">
    <source>
        <dbReference type="ARBA" id="ARBA00033102"/>
    </source>
</evidence>
<gene>
    <name evidence="12" type="ORF">H8L32_08590</name>
</gene>
<dbReference type="Pfam" id="PF01729">
    <property type="entry name" value="QRPTase_C"/>
    <property type="match status" value="1"/>
</dbReference>
<dbReference type="SUPFAM" id="SSF54675">
    <property type="entry name" value="Nicotinate/Quinolinate PRTase N-terminal domain-like"/>
    <property type="match status" value="1"/>
</dbReference>
<dbReference type="Gene3D" id="3.20.20.70">
    <property type="entry name" value="Aldolase class I"/>
    <property type="match status" value="1"/>
</dbReference>
<dbReference type="InterPro" id="IPR013785">
    <property type="entry name" value="Aldolase_TIM"/>
</dbReference>
<dbReference type="InterPro" id="IPR037128">
    <property type="entry name" value="Quinolinate_PRibosylTase_N_sf"/>
</dbReference>
<dbReference type="InterPro" id="IPR004393">
    <property type="entry name" value="NadC"/>
</dbReference>
<keyword evidence="7 9" id="KW-0808">Transferase</keyword>
<proteinExistence type="inferred from homology"/>
<comment type="function">
    <text evidence="1">Involved in the catabolism of quinolinic acid (QA).</text>
</comment>
<keyword evidence="6 9" id="KW-0328">Glycosyltransferase</keyword>
<dbReference type="InterPro" id="IPR036068">
    <property type="entry name" value="Nicotinate_pribotase-like_C"/>
</dbReference>
<sequence length="288" mass="30516">MPGNLKNTHFPFDTDLQTAFERNISDVLDEDVGAADLTGLLVPADEVVQAQVIVREDAILCGAPWFGAVMTALDETIEVDWQYAEGAQMKANTVVCKIKAPARALLTAERSALNFLQLLSAVATATSKYVAIIAGTKAAILDTRKTLPGLRLAQKYAVRVGGGKNQRLALYDGILIKENHIAAAGGVAEAMQKALSLNAGVTIQIEVETLEQLQTALNAGAVSILLDNFNTTMMREAVAITAGRALLEASGGIDHASVRAIAETGVDRISIGSLTKDIKATDYSLRIV</sequence>
<dbReference type="SUPFAM" id="SSF51690">
    <property type="entry name" value="Nicotinate/Quinolinate PRTase C-terminal domain-like"/>
    <property type="match status" value="1"/>
</dbReference>
<comment type="pathway">
    <text evidence="2">Cofactor biosynthesis; NAD(+) biosynthesis; nicotinate D-ribonucleotide from quinolinate: step 1/1.</text>
</comment>
<dbReference type="InterPro" id="IPR027277">
    <property type="entry name" value="NadC/ModD"/>
</dbReference>
<feature type="domain" description="Quinolinate phosphoribosyl transferase N-terminal" evidence="11">
    <location>
        <begin position="38"/>
        <end position="120"/>
    </location>
</feature>
<dbReference type="InterPro" id="IPR022412">
    <property type="entry name" value="Quinolinate_PRibosylTrfase_N"/>
</dbReference>
<dbReference type="NCBIfam" id="TIGR00078">
    <property type="entry name" value="nadC"/>
    <property type="match status" value="1"/>
</dbReference>
<dbReference type="PANTHER" id="PTHR32179:SF3">
    <property type="entry name" value="NICOTINATE-NUCLEOTIDE PYROPHOSPHORYLASE [CARBOXYLATING]"/>
    <property type="match status" value="1"/>
</dbReference>
<evidence type="ECO:0000256" key="7">
    <source>
        <dbReference type="ARBA" id="ARBA00022679"/>
    </source>
</evidence>
<comment type="similarity">
    <text evidence="3 9">Belongs to the NadC/ModD family.</text>
</comment>
<evidence type="ECO:0000259" key="11">
    <source>
        <dbReference type="Pfam" id="PF02749"/>
    </source>
</evidence>
<dbReference type="CDD" id="cd01572">
    <property type="entry name" value="QPRTase"/>
    <property type="match status" value="1"/>
</dbReference>
<evidence type="ECO:0000256" key="6">
    <source>
        <dbReference type="ARBA" id="ARBA00022676"/>
    </source>
</evidence>
<comment type="caution">
    <text evidence="12">The sequence shown here is derived from an EMBL/GenBank/DDBJ whole genome shotgun (WGS) entry which is preliminary data.</text>
</comment>
<organism evidence="12 13">
    <name type="scientific">Undibacterium hunanense</name>
    <dbReference type="NCBI Taxonomy" id="2762292"/>
    <lineage>
        <taxon>Bacteria</taxon>
        <taxon>Pseudomonadati</taxon>
        <taxon>Pseudomonadota</taxon>
        <taxon>Betaproteobacteria</taxon>
        <taxon>Burkholderiales</taxon>
        <taxon>Oxalobacteraceae</taxon>
        <taxon>Undibacterium</taxon>
    </lineage>
</organism>
<dbReference type="Proteomes" id="UP000650424">
    <property type="component" value="Unassembled WGS sequence"/>
</dbReference>
<evidence type="ECO:0000313" key="13">
    <source>
        <dbReference type="Proteomes" id="UP000650424"/>
    </source>
</evidence>
<dbReference type="EC" id="2.4.2.19" evidence="4"/>
<keyword evidence="13" id="KW-1185">Reference proteome</keyword>
<evidence type="ECO:0000256" key="9">
    <source>
        <dbReference type="PIRNR" id="PIRNR006250"/>
    </source>
</evidence>
<dbReference type="EMBL" id="JACOGF010000003">
    <property type="protein sequence ID" value="MBC3917526.1"/>
    <property type="molecule type" value="Genomic_DNA"/>
</dbReference>
<keyword evidence="5" id="KW-0662">Pyridine nucleotide biosynthesis</keyword>
<evidence type="ECO:0000256" key="5">
    <source>
        <dbReference type="ARBA" id="ARBA00022642"/>
    </source>
</evidence>
<protein>
    <recommendedName>
        <fullName evidence="4">nicotinate-nucleotide diphosphorylase (carboxylating)</fullName>
        <ecNumber evidence="4">2.4.2.19</ecNumber>
    </recommendedName>
    <alternativeName>
        <fullName evidence="8">Quinolinate phosphoribosyltransferase [decarboxylating]</fullName>
    </alternativeName>
</protein>
<accession>A0ABR6ZNQ9</accession>
<evidence type="ECO:0000256" key="4">
    <source>
        <dbReference type="ARBA" id="ARBA00011944"/>
    </source>
</evidence>
<dbReference type="Pfam" id="PF02749">
    <property type="entry name" value="QRPTase_N"/>
    <property type="match status" value="1"/>
</dbReference>
<evidence type="ECO:0000256" key="1">
    <source>
        <dbReference type="ARBA" id="ARBA00003237"/>
    </source>
</evidence>
<evidence type="ECO:0000256" key="2">
    <source>
        <dbReference type="ARBA" id="ARBA00004893"/>
    </source>
</evidence>
<dbReference type="PANTHER" id="PTHR32179">
    <property type="entry name" value="NICOTINATE-NUCLEOTIDE PYROPHOSPHORYLASE [CARBOXYLATING]"/>
    <property type="match status" value="1"/>
</dbReference>
<dbReference type="RefSeq" id="WP_186946734.1">
    <property type="nucleotide sequence ID" value="NZ_JACOGF010000003.1"/>
</dbReference>
<evidence type="ECO:0000259" key="10">
    <source>
        <dbReference type="Pfam" id="PF01729"/>
    </source>
</evidence>
<evidence type="ECO:0000256" key="3">
    <source>
        <dbReference type="ARBA" id="ARBA00009400"/>
    </source>
</evidence>
<feature type="domain" description="Quinolinate phosphoribosyl transferase C-terminal" evidence="10">
    <location>
        <begin position="122"/>
        <end position="286"/>
    </location>
</feature>